<gene>
    <name evidence="1" type="ORF">BP6252_11274</name>
</gene>
<dbReference type="Proteomes" id="UP000256645">
    <property type="component" value="Unassembled WGS sequence"/>
</dbReference>
<accession>A0A3D8QPK0</accession>
<proteinExistence type="predicted"/>
<dbReference type="OrthoDB" id="10398762at2759"/>
<name>A0A3D8QPK0_9HELO</name>
<keyword evidence="2" id="KW-1185">Reference proteome</keyword>
<comment type="caution">
    <text evidence="1">The sequence shown here is derived from an EMBL/GenBank/DDBJ whole genome shotgun (WGS) entry which is preliminary data.</text>
</comment>
<evidence type="ECO:0000313" key="1">
    <source>
        <dbReference type="EMBL" id="RDW63729.1"/>
    </source>
</evidence>
<dbReference type="EMBL" id="PDLM01000013">
    <property type="protein sequence ID" value="RDW63729.1"/>
    <property type="molecule type" value="Genomic_DNA"/>
</dbReference>
<sequence length="397" mass="43704">MAQFTHDFEDTLKDSLINEELSFILPSTQNPLSGQLLLRPSVGLQGFGTECYEQEPMPSTLSWPNITSNYGSLQEQSHMGYGSPNLTDPALWVFNPLHISSLHQADSINTGLYGLSTWDTGTTNCHELHYSPQEIFTDGGHFDSPGASSLDVLFDTGDESKNQIPTPFTQNSVFALHSIPGSEIGTPGSSSLDAFFDIGDEYDYEIPISYEPPSYFTPSNEIDMLATASLDAFFDVGDEANYSIPSTYEPPPHFTPCYEVNAPSSFTVDGYFDLDTQSGCHTPVQTPITEESSITITQPTNSATTSVVSDTETVTQPPWIPEDIETMGYQDDGGNWRCKYHGESIIEKSMNLLRTISFLGHVGNDLGTLGHETKRYDFGVDPYVSLGRKPVSNRIDF</sequence>
<organism evidence="1 2">
    <name type="scientific">Coleophoma cylindrospora</name>
    <dbReference type="NCBI Taxonomy" id="1849047"/>
    <lineage>
        <taxon>Eukaryota</taxon>
        <taxon>Fungi</taxon>
        <taxon>Dikarya</taxon>
        <taxon>Ascomycota</taxon>
        <taxon>Pezizomycotina</taxon>
        <taxon>Leotiomycetes</taxon>
        <taxon>Helotiales</taxon>
        <taxon>Dermateaceae</taxon>
        <taxon>Coleophoma</taxon>
    </lineage>
</organism>
<dbReference type="AlphaFoldDB" id="A0A3D8QPK0"/>
<evidence type="ECO:0000313" key="2">
    <source>
        <dbReference type="Proteomes" id="UP000256645"/>
    </source>
</evidence>
<reference evidence="1 2" key="1">
    <citation type="journal article" date="2018" name="IMA Fungus">
        <title>IMA Genome-F 9: Draft genome sequence of Annulohypoxylon stygium, Aspergillus mulundensis, Berkeleyomyces basicola (syn. Thielaviopsis basicola), Ceratocystis smalleyi, two Cercospora beticola strains, Coleophoma cylindrospora, Fusarium fracticaudum, Phialophora cf. hyalina, and Morchella septimelata.</title>
        <authorList>
            <person name="Wingfield B.D."/>
            <person name="Bills G.F."/>
            <person name="Dong Y."/>
            <person name="Huang W."/>
            <person name="Nel W.J."/>
            <person name="Swalarsk-Parry B.S."/>
            <person name="Vaghefi N."/>
            <person name="Wilken P.M."/>
            <person name="An Z."/>
            <person name="de Beer Z.W."/>
            <person name="De Vos L."/>
            <person name="Chen L."/>
            <person name="Duong T.A."/>
            <person name="Gao Y."/>
            <person name="Hammerbacher A."/>
            <person name="Kikkert J.R."/>
            <person name="Li Y."/>
            <person name="Li H."/>
            <person name="Li K."/>
            <person name="Li Q."/>
            <person name="Liu X."/>
            <person name="Ma X."/>
            <person name="Naidoo K."/>
            <person name="Pethybridge S.J."/>
            <person name="Sun J."/>
            <person name="Steenkamp E.T."/>
            <person name="van der Nest M.A."/>
            <person name="van Wyk S."/>
            <person name="Wingfield M.J."/>
            <person name="Xiong C."/>
            <person name="Yue Q."/>
            <person name="Zhang X."/>
        </authorList>
    </citation>
    <scope>NUCLEOTIDE SEQUENCE [LARGE SCALE GENOMIC DNA]</scope>
    <source>
        <strain evidence="1 2">BP6252</strain>
    </source>
</reference>
<protein>
    <submittedName>
        <fullName evidence="1">Uncharacterized protein</fullName>
    </submittedName>
</protein>